<sequence>MKRRFELRAVKEAPQERDLAFATVDDGVWETKYEDLYGTLDFGASSAQGPRESMEDCAYVIPRARCGFLFAAVFDGHSGFAAAQYLSEHLYDCFSDAIDEGAYGPECSIDERETGGICCPVELSSLLADSFRETDQKLLSWLQSSAPDDEKNAGATATIALVRRDKLVIANVGDSRAVLSRKGQAVDLTTEHRVTGSGPTVEAEVHRVEDVGGWIEDGRVCDVIAVSRAFGDREFKGDGAKSMLQRGVSEEWWDQEFADSKDITGNLLEATPDVVEAPVREDDEFLILATDGLWDVVTSHEAVTMARSDFKKRKSAEYIADRLTKVALQRRTEDNVSVVVVDLTGKDGWTKPKQKNSERWKGVFGMGN</sequence>
<proteinExistence type="predicted"/>
<dbReference type="PANTHER" id="PTHR47992">
    <property type="entry name" value="PROTEIN PHOSPHATASE"/>
    <property type="match status" value="1"/>
</dbReference>
<dbReference type="InterPro" id="IPR015655">
    <property type="entry name" value="PP2C"/>
</dbReference>
<dbReference type="CDD" id="cd00143">
    <property type="entry name" value="PP2Cc"/>
    <property type="match status" value="1"/>
</dbReference>
<dbReference type="Gene3D" id="3.60.40.10">
    <property type="entry name" value="PPM-type phosphatase domain"/>
    <property type="match status" value="1"/>
</dbReference>
<dbReference type="SMART" id="SM00331">
    <property type="entry name" value="PP2C_SIG"/>
    <property type="match status" value="1"/>
</dbReference>
<comment type="caution">
    <text evidence="2">The sequence shown here is derived from an EMBL/GenBank/DDBJ whole genome shotgun (WGS) entry which is preliminary data.</text>
</comment>
<evidence type="ECO:0000313" key="3">
    <source>
        <dbReference type="Proteomes" id="UP001497392"/>
    </source>
</evidence>
<gene>
    <name evidence="2" type="primary">g8068</name>
    <name evidence="2" type="ORF">VP750_LOCUS6932</name>
</gene>
<accession>A0ABP1FZK2</accession>
<evidence type="ECO:0000259" key="1">
    <source>
        <dbReference type="PROSITE" id="PS51746"/>
    </source>
</evidence>
<dbReference type="EMBL" id="CAXHTA020000012">
    <property type="protein sequence ID" value="CAL5225273.1"/>
    <property type="molecule type" value="Genomic_DNA"/>
</dbReference>
<dbReference type="PROSITE" id="PS51746">
    <property type="entry name" value="PPM_2"/>
    <property type="match status" value="1"/>
</dbReference>
<dbReference type="SMART" id="SM00332">
    <property type="entry name" value="PP2Cc"/>
    <property type="match status" value="1"/>
</dbReference>
<name>A0ABP1FZK2_9CHLO</name>
<reference evidence="2 3" key="1">
    <citation type="submission" date="2024-06" db="EMBL/GenBank/DDBJ databases">
        <authorList>
            <person name="Kraege A."/>
            <person name="Thomma B."/>
        </authorList>
    </citation>
    <scope>NUCLEOTIDE SEQUENCE [LARGE SCALE GENOMIC DNA]</scope>
</reference>
<keyword evidence="3" id="KW-1185">Reference proteome</keyword>
<dbReference type="Proteomes" id="UP001497392">
    <property type="component" value="Unassembled WGS sequence"/>
</dbReference>
<dbReference type="InterPro" id="IPR036457">
    <property type="entry name" value="PPM-type-like_dom_sf"/>
</dbReference>
<feature type="domain" description="PPM-type phosphatase" evidence="1">
    <location>
        <begin position="41"/>
        <end position="343"/>
    </location>
</feature>
<organism evidence="2 3">
    <name type="scientific">Coccomyxa viridis</name>
    <dbReference type="NCBI Taxonomy" id="1274662"/>
    <lineage>
        <taxon>Eukaryota</taxon>
        <taxon>Viridiplantae</taxon>
        <taxon>Chlorophyta</taxon>
        <taxon>core chlorophytes</taxon>
        <taxon>Trebouxiophyceae</taxon>
        <taxon>Trebouxiophyceae incertae sedis</taxon>
        <taxon>Coccomyxaceae</taxon>
        <taxon>Coccomyxa</taxon>
    </lineage>
</organism>
<dbReference type="SUPFAM" id="SSF81606">
    <property type="entry name" value="PP2C-like"/>
    <property type="match status" value="1"/>
</dbReference>
<protein>
    <submittedName>
        <fullName evidence="2">G8068 protein</fullName>
    </submittedName>
</protein>
<dbReference type="Pfam" id="PF00481">
    <property type="entry name" value="PP2C"/>
    <property type="match status" value="1"/>
</dbReference>
<evidence type="ECO:0000313" key="2">
    <source>
        <dbReference type="EMBL" id="CAL5225273.1"/>
    </source>
</evidence>
<dbReference type="InterPro" id="IPR001932">
    <property type="entry name" value="PPM-type_phosphatase-like_dom"/>
</dbReference>